<feature type="domain" description="Carbohydrate kinase PfkB" evidence="5">
    <location>
        <begin position="8"/>
        <end position="284"/>
    </location>
</feature>
<dbReference type="PANTHER" id="PTHR10584:SF167">
    <property type="entry name" value="PFKB DOMAIN PROTEIN"/>
    <property type="match status" value="1"/>
</dbReference>
<evidence type="ECO:0000256" key="4">
    <source>
        <dbReference type="RuleBase" id="RU003704"/>
    </source>
</evidence>
<accession>A0A3B9IKH4</accession>
<evidence type="ECO:0000256" key="2">
    <source>
        <dbReference type="ARBA" id="ARBA00022679"/>
    </source>
</evidence>
<dbReference type="AlphaFoldDB" id="A0A3B9IKH4"/>
<evidence type="ECO:0000256" key="1">
    <source>
        <dbReference type="ARBA" id="ARBA00010688"/>
    </source>
</evidence>
<proteinExistence type="inferred from homology"/>
<organism evidence="6 7">
    <name type="scientific">Tistrella mobilis</name>
    <dbReference type="NCBI Taxonomy" id="171437"/>
    <lineage>
        <taxon>Bacteria</taxon>
        <taxon>Pseudomonadati</taxon>
        <taxon>Pseudomonadota</taxon>
        <taxon>Alphaproteobacteria</taxon>
        <taxon>Geminicoccales</taxon>
        <taxon>Geminicoccaceae</taxon>
        <taxon>Tistrella</taxon>
    </lineage>
</organism>
<dbReference type="InterPro" id="IPR029056">
    <property type="entry name" value="Ribokinase-like"/>
</dbReference>
<dbReference type="PROSITE" id="PS00584">
    <property type="entry name" value="PFKB_KINASES_2"/>
    <property type="match status" value="1"/>
</dbReference>
<dbReference type="EMBL" id="DMAI01000159">
    <property type="protein sequence ID" value="HAE47823.1"/>
    <property type="molecule type" value="Genomic_DNA"/>
</dbReference>
<sequence length="290" mass="30006">MVAPFPARIAVVGSLNADRVIRLDRPIVSGGRPRGVDEGPRIGGSGANVGTALALAGHHPALITRVAHDALGDRLVADVTACGLDVSRLDRNLDHSPETMLLLDPEGERTILKIGHHLAWVPPESVLDGMDALFLNSRNPEAGRLLVAAAERGLPAIAQIPPAEHEPTLPAGSWPARVFVASIDDLAPAAAADPLGAAQRLAGDRLEWVVVTHGAEGSEAFAADGRKISCPARKVDHVIDTTGAGDAFAGGLTDAWLRGLEMGQALARGSAFGARAVQTEGSVLKSLPAD</sequence>
<evidence type="ECO:0000313" key="7">
    <source>
        <dbReference type="Proteomes" id="UP000257706"/>
    </source>
</evidence>
<dbReference type="PANTHER" id="PTHR10584">
    <property type="entry name" value="SUGAR KINASE"/>
    <property type="match status" value="1"/>
</dbReference>
<keyword evidence="2 4" id="KW-0808">Transferase</keyword>
<dbReference type="Pfam" id="PF00294">
    <property type="entry name" value="PfkB"/>
    <property type="match status" value="1"/>
</dbReference>
<dbReference type="Proteomes" id="UP000257706">
    <property type="component" value="Unassembled WGS sequence"/>
</dbReference>
<protein>
    <recommendedName>
        <fullName evidence="5">Carbohydrate kinase PfkB domain-containing protein</fullName>
    </recommendedName>
</protein>
<evidence type="ECO:0000256" key="3">
    <source>
        <dbReference type="ARBA" id="ARBA00022777"/>
    </source>
</evidence>
<dbReference type="Gene3D" id="3.40.1190.20">
    <property type="match status" value="1"/>
</dbReference>
<dbReference type="InterPro" id="IPR002139">
    <property type="entry name" value="Ribo/fructo_kinase"/>
</dbReference>
<comment type="similarity">
    <text evidence="1 4">Belongs to the carbohydrate kinase PfkB family.</text>
</comment>
<gene>
    <name evidence="6" type="ORF">DCK97_10425</name>
</gene>
<keyword evidence="3 4" id="KW-0418">Kinase</keyword>
<comment type="caution">
    <text evidence="6">The sequence shown here is derived from an EMBL/GenBank/DDBJ whole genome shotgun (WGS) entry which is preliminary data.</text>
</comment>
<dbReference type="InterPro" id="IPR011611">
    <property type="entry name" value="PfkB_dom"/>
</dbReference>
<reference evidence="6 7" key="1">
    <citation type="journal article" date="2018" name="Nat. Biotechnol.">
        <title>A standardized bacterial taxonomy based on genome phylogeny substantially revises the tree of life.</title>
        <authorList>
            <person name="Parks D.H."/>
            <person name="Chuvochina M."/>
            <person name="Waite D.W."/>
            <person name="Rinke C."/>
            <person name="Skarshewski A."/>
            <person name="Chaumeil P.A."/>
            <person name="Hugenholtz P."/>
        </authorList>
    </citation>
    <scope>NUCLEOTIDE SEQUENCE [LARGE SCALE GENOMIC DNA]</scope>
    <source>
        <strain evidence="6">UBA8739</strain>
    </source>
</reference>
<evidence type="ECO:0000259" key="5">
    <source>
        <dbReference type="Pfam" id="PF00294"/>
    </source>
</evidence>
<dbReference type="InterPro" id="IPR002173">
    <property type="entry name" value="Carboh/pur_kinase_PfkB_CS"/>
</dbReference>
<name>A0A3B9IKH4_9PROT</name>
<evidence type="ECO:0000313" key="6">
    <source>
        <dbReference type="EMBL" id="HAE47823.1"/>
    </source>
</evidence>
<dbReference type="PRINTS" id="PR00990">
    <property type="entry name" value="RIBOKINASE"/>
</dbReference>
<dbReference type="GO" id="GO:0016301">
    <property type="term" value="F:kinase activity"/>
    <property type="evidence" value="ECO:0007669"/>
    <property type="project" value="UniProtKB-KW"/>
</dbReference>
<dbReference type="SUPFAM" id="SSF53613">
    <property type="entry name" value="Ribokinase-like"/>
    <property type="match status" value="1"/>
</dbReference>
<dbReference type="GO" id="GO:0006796">
    <property type="term" value="P:phosphate-containing compound metabolic process"/>
    <property type="evidence" value="ECO:0007669"/>
    <property type="project" value="UniProtKB-ARBA"/>
</dbReference>